<dbReference type="EMBL" id="DWYZ01000136">
    <property type="protein sequence ID" value="HJB28537.1"/>
    <property type="molecule type" value="Genomic_DNA"/>
</dbReference>
<accession>A0A9D2LSC4</accession>
<dbReference type="Proteomes" id="UP000823842">
    <property type="component" value="Unassembled WGS sequence"/>
</dbReference>
<keyword evidence="2" id="KW-0238">DNA-binding</keyword>
<sequence>MDQEYREQVKFELETEDEEFYNHTYQEERRILDMVRMGELEEAVRLSNEMDFHVAKLAFNEKAHWRNVVIVGVTLCTRAAIEGGLKPSVAYHISDYYIIKASEARDKESILSCRTHAIKEFTKRVREIRKKGRTSIYVERCKDYVEQHFREKIYLGHIAENLGISGSYLSRLFKKETGICLQDYVNDIRLHRAAHLLVYSDETIPKIAAYVNFPSQSYFGKLFKEKTGRTPRQYREENKTPEFIPADL</sequence>
<dbReference type="PANTHER" id="PTHR43280">
    <property type="entry name" value="ARAC-FAMILY TRANSCRIPTIONAL REGULATOR"/>
    <property type="match status" value="1"/>
</dbReference>
<dbReference type="AlphaFoldDB" id="A0A9D2LSC4"/>
<comment type="caution">
    <text evidence="5">The sequence shown here is derived from an EMBL/GenBank/DDBJ whole genome shotgun (WGS) entry which is preliminary data.</text>
</comment>
<evidence type="ECO:0000313" key="5">
    <source>
        <dbReference type="EMBL" id="HJB28537.1"/>
    </source>
</evidence>
<dbReference type="InterPro" id="IPR009057">
    <property type="entry name" value="Homeodomain-like_sf"/>
</dbReference>
<dbReference type="GO" id="GO:0003700">
    <property type="term" value="F:DNA-binding transcription factor activity"/>
    <property type="evidence" value="ECO:0007669"/>
    <property type="project" value="InterPro"/>
</dbReference>
<dbReference type="SUPFAM" id="SSF46689">
    <property type="entry name" value="Homeodomain-like"/>
    <property type="match status" value="2"/>
</dbReference>
<protein>
    <submittedName>
        <fullName evidence="5">AraC family transcriptional regulator</fullName>
    </submittedName>
</protein>
<dbReference type="PROSITE" id="PS01124">
    <property type="entry name" value="HTH_ARAC_FAMILY_2"/>
    <property type="match status" value="1"/>
</dbReference>
<dbReference type="InterPro" id="IPR018062">
    <property type="entry name" value="HTH_AraC-typ_CS"/>
</dbReference>
<reference evidence="5" key="1">
    <citation type="journal article" date="2021" name="PeerJ">
        <title>Extensive microbial diversity within the chicken gut microbiome revealed by metagenomics and culture.</title>
        <authorList>
            <person name="Gilroy R."/>
            <person name="Ravi A."/>
            <person name="Getino M."/>
            <person name="Pursley I."/>
            <person name="Horton D.L."/>
            <person name="Alikhan N.F."/>
            <person name="Baker D."/>
            <person name="Gharbi K."/>
            <person name="Hall N."/>
            <person name="Watson M."/>
            <person name="Adriaenssens E.M."/>
            <person name="Foster-Nyarko E."/>
            <person name="Jarju S."/>
            <person name="Secka A."/>
            <person name="Antonio M."/>
            <person name="Oren A."/>
            <person name="Chaudhuri R.R."/>
            <person name="La Ragione R."/>
            <person name="Hildebrand F."/>
            <person name="Pallen M.J."/>
        </authorList>
    </citation>
    <scope>NUCLEOTIDE SEQUENCE</scope>
    <source>
        <strain evidence="5">ChiSjej1B19-5720</strain>
    </source>
</reference>
<proteinExistence type="predicted"/>
<evidence type="ECO:0000313" key="6">
    <source>
        <dbReference type="Proteomes" id="UP000823842"/>
    </source>
</evidence>
<dbReference type="GO" id="GO:0043565">
    <property type="term" value="F:sequence-specific DNA binding"/>
    <property type="evidence" value="ECO:0007669"/>
    <property type="project" value="InterPro"/>
</dbReference>
<keyword evidence="3" id="KW-0804">Transcription</keyword>
<dbReference type="SMART" id="SM00342">
    <property type="entry name" value="HTH_ARAC"/>
    <property type="match status" value="1"/>
</dbReference>
<organism evidence="5 6">
    <name type="scientific">Candidatus Blautia faecavium</name>
    <dbReference type="NCBI Taxonomy" id="2838487"/>
    <lineage>
        <taxon>Bacteria</taxon>
        <taxon>Bacillati</taxon>
        <taxon>Bacillota</taxon>
        <taxon>Clostridia</taxon>
        <taxon>Lachnospirales</taxon>
        <taxon>Lachnospiraceae</taxon>
        <taxon>Blautia</taxon>
    </lineage>
</organism>
<dbReference type="PROSITE" id="PS00041">
    <property type="entry name" value="HTH_ARAC_FAMILY_1"/>
    <property type="match status" value="1"/>
</dbReference>
<dbReference type="InterPro" id="IPR018060">
    <property type="entry name" value="HTH_AraC"/>
</dbReference>
<evidence type="ECO:0000259" key="4">
    <source>
        <dbReference type="PROSITE" id="PS01124"/>
    </source>
</evidence>
<gene>
    <name evidence="5" type="ORF">IAA06_07050</name>
</gene>
<evidence type="ECO:0000256" key="1">
    <source>
        <dbReference type="ARBA" id="ARBA00023015"/>
    </source>
</evidence>
<dbReference type="Gene3D" id="1.10.10.60">
    <property type="entry name" value="Homeodomain-like"/>
    <property type="match status" value="2"/>
</dbReference>
<evidence type="ECO:0000256" key="3">
    <source>
        <dbReference type="ARBA" id="ARBA00023163"/>
    </source>
</evidence>
<feature type="domain" description="HTH araC/xylS-type" evidence="4">
    <location>
        <begin position="139"/>
        <end position="237"/>
    </location>
</feature>
<evidence type="ECO:0000256" key="2">
    <source>
        <dbReference type="ARBA" id="ARBA00023125"/>
    </source>
</evidence>
<keyword evidence="1" id="KW-0805">Transcription regulation</keyword>
<dbReference type="PANTHER" id="PTHR43280:SF2">
    <property type="entry name" value="HTH-TYPE TRANSCRIPTIONAL REGULATOR EXSA"/>
    <property type="match status" value="1"/>
</dbReference>
<reference evidence="5" key="2">
    <citation type="submission" date="2021-04" db="EMBL/GenBank/DDBJ databases">
        <authorList>
            <person name="Gilroy R."/>
        </authorList>
    </citation>
    <scope>NUCLEOTIDE SEQUENCE</scope>
    <source>
        <strain evidence="5">ChiSjej1B19-5720</strain>
    </source>
</reference>
<dbReference type="Pfam" id="PF12833">
    <property type="entry name" value="HTH_18"/>
    <property type="match status" value="1"/>
</dbReference>
<name>A0A9D2LSC4_9FIRM</name>